<dbReference type="GO" id="GO:0070041">
    <property type="term" value="F:rRNA (uridine-C5-)-methyltransferase activity"/>
    <property type="evidence" value="ECO:0007669"/>
    <property type="project" value="TreeGrafter"/>
</dbReference>
<keyword evidence="2 4" id="KW-0808">Transferase</keyword>
<keyword evidence="1 4" id="KW-0489">Methyltransferase</keyword>
<organism evidence="6 7">
    <name type="scientific">Aerococcus sanguinicola</name>
    <dbReference type="NCBI Taxonomy" id="119206"/>
    <lineage>
        <taxon>Bacteria</taxon>
        <taxon>Bacillati</taxon>
        <taxon>Bacillota</taxon>
        <taxon>Bacilli</taxon>
        <taxon>Lactobacillales</taxon>
        <taxon>Aerococcaceae</taxon>
        <taxon>Aerococcus</taxon>
    </lineage>
</organism>
<dbReference type="GeneID" id="92903630"/>
<dbReference type="KEGG" id="asan:AWM72_06055"/>
<dbReference type="CDD" id="cd02440">
    <property type="entry name" value="AdoMet_MTases"/>
    <property type="match status" value="1"/>
</dbReference>
<dbReference type="SUPFAM" id="SSF53335">
    <property type="entry name" value="S-adenosyl-L-methionine-dependent methyltransferases"/>
    <property type="match status" value="1"/>
</dbReference>
<sequence length="466" mass="52828">MTKKNYPTEQLEVEVKALDDKGMGLATYRFPDTDQGKGRKLKLRIPKALPGDRLLITVPNARGRRRACLTYDRILEAAPSRIGGYELDQAQVGGAPLEFMAYEDQLAFKQAMAQTYLADQGFDPDLVGEVWGMEDPYHYRNKIELSFSKEGALGFFAQGDQYQIVDWQDNLLAPEIFMKLKEEIQAWQEHWGLAGYDKKTKQGLLRQLLLRQGQKTGEVMLALFAKEDSSQFPEAVADLIWRMGAYTEVKSLMWIKNTEIADKMGADQVTVLAGRDYIRDELAGFHYRLYFDTFFQPNPSQAQRMIDLVLDWADLTDQSLVIDLFCGVGTFSLPLAQQAKALAGIEIVDQSIESAKRNARENGLDNTHFMARDARRGLTEIEDDWGQADLLLLDPPRNGAGGKVMRRIGRLGTNKIIYVSCNPKTLATDMAWLRDYGYQLSKIQLVDQFPHTQHVEAVALLEKERL</sequence>
<evidence type="ECO:0000313" key="7">
    <source>
        <dbReference type="Proteomes" id="UP000069912"/>
    </source>
</evidence>
<accession>A0A0X8FBN1</accession>
<evidence type="ECO:0000256" key="4">
    <source>
        <dbReference type="PROSITE-ProRule" id="PRU01024"/>
    </source>
</evidence>
<dbReference type="Gene3D" id="3.40.50.150">
    <property type="entry name" value="Vaccinia Virus protein VP39"/>
    <property type="match status" value="1"/>
</dbReference>
<dbReference type="EMBL" id="CP014160">
    <property type="protein sequence ID" value="AMB94352.1"/>
    <property type="molecule type" value="Genomic_DNA"/>
</dbReference>
<comment type="similarity">
    <text evidence="4">Belongs to the class I-like SAM-binding methyltransferase superfamily. RNA M5U methyltransferase family.</text>
</comment>
<feature type="active site" description="Nucleophile" evidence="4">
    <location>
        <position position="421"/>
    </location>
</feature>
<feature type="binding site" evidence="4">
    <location>
        <position position="346"/>
    </location>
    <ligand>
        <name>S-adenosyl-L-methionine</name>
        <dbReference type="ChEBI" id="CHEBI:59789"/>
    </ligand>
</feature>
<dbReference type="InterPro" id="IPR030390">
    <property type="entry name" value="MeTrfase_TrmA_AS"/>
</dbReference>
<dbReference type="PROSITE" id="PS01230">
    <property type="entry name" value="TRMA_1"/>
    <property type="match status" value="1"/>
</dbReference>
<dbReference type="AlphaFoldDB" id="A0A0X8FBN1"/>
<keyword evidence="7" id="KW-1185">Reference proteome</keyword>
<dbReference type="InterPro" id="IPR029063">
    <property type="entry name" value="SAM-dependent_MTases_sf"/>
</dbReference>
<reference evidence="7" key="2">
    <citation type="submission" date="2016-01" db="EMBL/GenBank/DDBJ databases">
        <title>Six Aerococcus type strain genome sequencing and assembly using PacBio and Illumina Hiseq.</title>
        <authorList>
            <person name="Carkaci D."/>
            <person name="Dargis R."/>
            <person name="Nielsen X.C."/>
            <person name="Skovgaard O."/>
            <person name="Fuursted K."/>
            <person name="Christensen J.J."/>
        </authorList>
    </citation>
    <scope>NUCLEOTIDE SEQUENCE [LARGE SCALE GENOMIC DNA]</scope>
    <source>
        <strain evidence="7">CCUG43001</strain>
    </source>
</reference>
<feature type="active site" evidence="5">
    <location>
        <position position="421"/>
    </location>
</feature>
<dbReference type="PROSITE" id="PS51687">
    <property type="entry name" value="SAM_MT_RNA_M5U"/>
    <property type="match status" value="1"/>
</dbReference>
<dbReference type="InterPro" id="IPR030391">
    <property type="entry name" value="MeTrfase_TrmA_CS"/>
</dbReference>
<feature type="binding site" evidence="4">
    <location>
        <position position="296"/>
    </location>
    <ligand>
        <name>S-adenosyl-L-methionine</name>
        <dbReference type="ChEBI" id="CHEBI:59789"/>
    </ligand>
</feature>
<dbReference type="NCBIfam" id="TIGR00479">
    <property type="entry name" value="rumA"/>
    <property type="match status" value="1"/>
</dbReference>
<dbReference type="Gene3D" id="2.40.50.1070">
    <property type="match status" value="1"/>
</dbReference>
<dbReference type="Pfam" id="PF05958">
    <property type="entry name" value="tRNA_U5-meth_tr"/>
    <property type="match status" value="1"/>
</dbReference>
<proteinExistence type="inferred from homology"/>
<evidence type="ECO:0000256" key="5">
    <source>
        <dbReference type="PROSITE-ProRule" id="PRU10015"/>
    </source>
</evidence>
<protein>
    <submittedName>
        <fullName evidence="6">23S rRNA methyltransferase</fullName>
    </submittedName>
</protein>
<evidence type="ECO:0000256" key="1">
    <source>
        <dbReference type="ARBA" id="ARBA00022603"/>
    </source>
</evidence>
<reference evidence="6 7" key="1">
    <citation type="journal article" date="2016" name="Genome Announc.">
        <title>Complete Genome Sequences of Aerococcus christensenii CCUG 28831T, Aerococcus sanguinicola CCUG 43001T, Aerococcus urinae CCUG 36881T, Aerococcus urinaeequi CCUG 28094T, Aerococcus urinaehominis CCUG 42038 BT, and Aerococcus viridans CCUG 4311T.</title>
        <authorList>
            <person name="Carkaci D."/>
            <person name="Dargis R."/>
            <person name="Nielsen X.C."/>
            <person name="Skovgaard O."/>
            <person name="Fuursted K."/>
            <person name="Christensen J.J."/>
        </authorList>
    </citation>
    <scope>NUCLEOTIDE SEQUENCE [LARGE SCALE GENOMIC DNA]</scope>
    <source>
        <strain evidence="6 7">CCUG43001</strain>
    </source>
</reference>
<evidence type="ECO:0000256" key="3">
    <source>
        <dbReference type="ARBA" id="ARBA00022691"/>
    </source>
</evidence>
<dbReference type="PROSITE" id="PS01231">
    <property type="entry name" value="TRMA_2"/>
    <property type="match status" value="1"/>
</dbReference>
<evidence type="ECO:0000313" key="6">
    <source>
        <dbReference type="EMBL" id="AMB94352.1"/>
    </source>
</evidence>
<dbReference type="PANTHER" id="PTHR11061">
    <property type="entry name" value="RNA M5U METHYLTRANSFERASE"/>
    <property type="match status" value="1"/>
</dbReference>
<evidence type="ECO:0000256" key="2">
    <source>
        <dbReference type="ARBA" id="ARBA00022679"/>
    </source>
</evidence>
<name>A0A0X8FBN1_9LACT</name>
<dbReference type="GO" id="GO:0070475">
    <property type="term" value="P:rRNA base methylation"/>
    <property type="evidence" value="ECO:0007669"/>
    <property type="project" value="TreeGrafter"/>
</dbReference>
<dbReference type="Proteomes" id="UP000069912">
    <property type="component" value="Chromosome"/>
</dbReference>
<feature type="binding site" evidence="4">
    <location>
        <position position="325"/>
    </location>
    <ligand>
        <name>S-adenosyl-L-methionine</name>
        <dbReference type="ChEBI" id="CHEBI:59789"/>
    </ligand>
</feature>
<keyword evidence="3 4" id="KW-0949">S-adenosyl-L-methionine</keyword>
<dbReference type="InterPro" id="IPR010280">
    <property type="entry name" value="U5_MeTrfase_fam"/>
</dbReference>
<feature type="binding site" evidence="4">
    <location>
        <position position="394"/>
    </location>
    <ligand>
        <name>S-adenosyl-L-methionine</name>
        <dbReference type="ChEBI" id="CHEBI:59789"/>
    </ligand>
</feature>
<dbReference type="RefSeq" id="WP_067974843.1">
    <property type="nucleotide sequence ID" value="NZ_CAJHKN010000002.1"/>
</dbReference>
<dbReference type="FunFam" id="3.40.50.150:FF:000009">
    <property type="entry name" value="23S rRNA (Uracil(1939)-C(5))-methyltransferase RlmD"/>
    <property type="match status" value="1"/>
</dbReference>
<gene>
    <name evidence="6" type="ORF">AWM72_06055</name>
</gene>
<dbReference type="PANTHER" id="PTHR11061:SF30">
    <property type="entry name" value="TRNA (URACIL(54)-C(5))-METHYLTRANSFERASE"/>
    <property type="match status" value="1"/>
</dbReference>